<evidence type="ECO:0000256" key="1">
    <source>
        <dbReference type="ARBA" id="ARBA00023015"/>
    </source>
</evidence>
<dbReference type="GO" id="GO:0003700">
    <property type="term" value="F:DNA-binding transcription factor activity"/>
    <property type="evidence" value="ECO:0007669"/>
    <property type="project" value="TreeGrafter"/>
</dbReference>
<reference evidence="6 7" key="1">
    <citation type="submission" date="2018-04" db="EMBL/GenBank/DDBJ databases">
        <title>Massilia violaceinigra sp. nov., a novel purple-pigmented bacterium isolated from Tianshan glacier, Xinjiang, China.</title>
        <authorList>
            <person name="Wang H."/>
        </authorList>
    </citation>
    <scope>NUCLEOTIDE SEQUENCE [LARGE SCALE GENOMIC DNA]</scope>
    <source>
        <strain evidence="6 7">B448-2</strain>
    </source>
</reference>
<dbReference type="SUPFAM" id="SSF48498">
    <property type="entry name" value="Tetracyclin repressor-like, C-terminal domain"/>
    <property type="match status" value="1"/>
</dbReference>
<dbReference type="PROSITE" id="PS50977">
    <property type="entry name" value="HTH_TETR_2"/>
    <property type="match status" value="1"/>
</dbReference>
<gene>
    <name evidence="6" type="ORF">C7C56_016710</name>
</gene>
<evidence type="ECO:0000313" key="7">
    <source>
        <dbReference type="Proteomes" id="UP000241421"/>
    </source>
</evidence>
<protein>
    <submittedName>
        <fullName evidence="6">TetR family transcriptional regulator</fullName>
    </submittedName>
</protein>
<proteinExistence type="predicted"/>
<keyword evidence="1" id="KW-0805">Transcription regulation</keyword>
<dbReference type="InterPro" id="IPR001647">
    <property type="entry name" value="HTH_TetR"/>
</dbReference>
<keyword evidence="2 4" id="KW-0238">DNA-binding</keyword>
<evidence type="ECO:0000259" key="5">
    <source>
        <dbReference type="PROSITE" id="PS50977"/>
    </source>
</evidence>
<dbReference type="Gene3D" id="1.10.357.10">
    <property type="entry name" value="Tetracycline Repressor, domain 2"/>
    <property type="match status" value="1"/>
</dbReference>
<name>A0A2U2HI56_9BURK</name>
<dbReference type="SUPFAM" id="SSF46689">
    <property type="entry name" value="Homeodomain-like"/>
    <property type="match status" value="1"/>
</dbReference>
<dbReference type="Proteomes" id="UP000241421">
    <property type="component" value="Unassembled WGS sequence"/>
</dbReference>
<dbReference type="AlphaFoldDB" id="A0A2U2HI56"/>
<sequence>MDDAKTRILAASSELFLEGGYDALSVRAIAARAQMSTIGIYNHFQGKQGILDALYAEGFERVVCGMDVQDPDPRAALLHACSNYLEIAERYPAHYDLIYGKSDSAYTPSPAASAVGTRAFDMLHALIARLVPAGTGGAARLDAAMQIWSVVHGFVSLRRHSIAEVVPMDHWHERALPVIALVADALARGELPRGSHGDGSGG</sequence>
<evidence type="ECO:0000313" key="6">
    <source>
        <dbReference type="EMBL" id="PWF46036.1"/>
    </source>
</evidence>
<comment type="caution">
    <text evidence="6">The sequence shown here is derived from an EMBL/GenBank/DDBJ whole genome shotgun (WGS) entry which is preliminary data.</text>
</comment>
<feature type="DNA-binding region" description="H-T-H motif" evidence="4">
    <location>
        <begin position="25"/>
        <end position="44"/>
    </location>
</feature>
<keyword evidence="3" id="KW-0804">Transcription</keyword>
<accession>A0A2U2HI56</accession>
<dbReference type="PRINTS" id="PR00455">
    <property type="entry name" value="HTHTETR"/>
</dbReference>
<dbReference type="PANTHER" id="PTHR30055:SF220">
    <property type="entry name" value="TETR-FAMILY REGULATORY PROTEIN"/>
    <property type="match status" value="1"/>
</dbReference>
<dbReference type="EMBL" id="PXWF02000246">
    <property type="protein sequence ID" value="PWF46036.1"/>
    <property type="molecule type" value="Genomic_DNA"/>
</dbReference>
<dbReference type="Pfam" id="PF00440">
    <property type="entry name" value="TetR_N"/>
    <property type="match status" value="1"/>
</dbReference>
<evidence type="ECO:0000256" key="3">
    <source>
        <dbReference type="ARBA" id="ARBA00023163"/>
    </source>
</evidence>
<dbReference type="GO" id="GO:0000976">
    <property type="term" value="F:transcription cis-regulatory region binding"/>
    <property type="evidence" value="ECO:0007669"/>
    <property type="project" value="TreeGrafter"/>
</dbReference>
<dbReference type="RefSeq" id="WP_106758514.1">
    <property type="nucleotide sequence ID" value="NZ_PXWF02000246.1"/>
</dbReference>
<dbReference type="Pfam" id="PF13305">
    <property type="entry name" value="TetR_C_33"/>
    <property type="match status" value="1"/>
</dbReference>
<keyword evidence="7" id="KW-1185">Reference proteome</keyword>
<evidence type="ECO:0000256" key="4">
    <source>
        <dbReference type="PROSITE-ProRule" id="PRU00335"/>
    </source>
</evidence>
<feature type="domain" description="HTH tetR-type" evidence="5">
    <location>
        <begin position="2"/>
        <end position="62"/>
    </location>
</feature>
<dbReference type="InterPro" id="IPR009057">
    <property type="entry name" value="Homeodomain-like_sf"/>
</dbReference>
<dbReference type="InterPro" id="IPR025996">
    <property type="entry name" value="MT1864/Rv1816-like_C"/>
</dbReference>
<organism evidence="6 7">
    <name type="scientific">Massilia glaciei</name>
    <dbReference type="NCBI Taxonomy" id="1524097"/>
    <lineage>
        <taxon>Bacteria</taxon>
        <taxon>Pseudomonadati</taxon>
        <taxon>Pseudomonadota</taxon>
        <taxon>Betaproteobacteria</taxon>
        <taxon>Burkholderiales</taxon>
        <taxon>Oxalobacteraceae</taxon>
        <taxon>Telluria group</taxon>
        <taxon>Massilia</taxon>
    </lineage>
</organism>
<evidence type="ECO:0000256" key="2">
    <source>
        <dbReference type="ARBA" id="ARBA00023125"/>
    </source>
</evidence>
<dbReference type="PANTHER" id="PTHR30055">
    <property type="entry name" value="HTH-TYPE TRANSCRIPTIONAL REGULATOR RUTR"/>
    <property type="match status" value="1"/>
</dbReference>
<dbReference type="OrthoDB" id="63332at2"/>
<dbReference type="InterPro" id="IPR036271">
    <property type="entry name" value="Tet_transcr_reg_TetR-rel_C_sf"/>
</dbReference>
<dbReference type="InterPro" id="IPR050109">
    <property type="entry name" value="HTH-type_TetR-like_transc_reg"/>
</dbReference>